<dbReference type="CDD" id="cd01392">
    <property type="entry name" value="HTH_LacI"/>
    <property type="match status" value="1"/>
</dbReference>
<dbReference type="PRINTS" id="PR00036">
    <property type="entry name" value="HTHLACI"/>
</dbReference>
<dbReference type="InterPro" id="IPR010982">
    <property type="entry name" value="Lambda_DNA-bd_dom_sf"/>
</dbReference>
<dbReference type="SMART" id="SM00354">
    <property type="entry name" value="HTH_LACI"/>
    <property type="match status" value="1"/>
</dbReference>
<keyword evidence="3" id="KW-0804">Transcription</keyword>
<dbReference type="PANTHER" id="PTHR30146">
    <property type="entry name" value="LACI-RELATED TRANSCRIPTIONAL REPRESSOR"/>
    <property type="match status" value="1"/>
</dbReference>
<organism evidence="5 6">
    <name type="scientific">Micromonospora carbonacea</name>
    <dbReference type="NCBI Taxonomy" id="47853"/>
    <lineage>
        <taxon>Bacteria</taxon>
        <taxon>Bacillati</taxon>
        <taxon>Actinomycetota</taxon>
        <taxon>Actinomycetes</taxon>
        <taxon>Micromonosporales</taxon>
        <taxon>Micromonosporaceae</taxon>
        <taxon>Micromonospora</taxon>
    </lineage>
</organism>
<evidence type="ECO:0000256" key="2">
    <source>
        <dbReference type="ARBA" id="ARBA00023125"/>
    </source>
</evidence>
<dbReference type="Pfam" id="PF13377">
    <property type="entry name" value="Peripla_BP_3"/>
    <property type="match status" value="1"/>
</dbReference>
<dbReference type="CDD" id="cd06267">
    <property type="entry name" value="PBP1_LacI_sugar_binding-like"/>
    <property type="match status" value="1"/>
</dbReference>
<evidence type="ECO:0000313" key="5">
    <source>
        <dbReference type="EMBL" id="SCF49768.1"/>
    </source>
</evidence>
<evidence type="ECO:0000256" key="1">
    <source>
        <dbReference type="ARBA" id="ARBA00023015"/>
    </source>
</evidence>
<keyword evidence="6" id="KW-1185">Reference proteome</keyword>
<dbReference type="InterPro" id="IPR046335">
    <property type="entry name" value="LacI/GalR-like_sensor"/>
</dbReference>
<dbReference type="Proteomes" id="UP000183585">
    <property type="component" value="Unassembled WGS sequence"/>
</dbReference>
<keyword evidence="2" id="KW-0238">DNA-binding</keyword>
<accession>A0A1C5AX21</accession>
<dbReference type="Pfam" id="PF00356">
    <property type="entry name" value="LacI"/>
    <property type="match status" value="1"/>
</dbReference>
<sequence length="348" mass="38202">MARKTNGSATMRDVARLAGVSIKTVSNILNGYQYVRPETRERVDDAIRELGYHVNVSARNLSRGRTGAIALVLPALRGVYFAELADAVMREASRRGLTVFIEQTNAERDRELRVLDGSYRSRFDGVLYSPLALGQHDLPLFDVDFPLVLLGERVFDGGVDHVTMSNVEGARAATEHVLDRGATTVVPLGVKDDPSPSSGTLRFQGFRDALRSRGLDVDPRAVIGVPDYFHATGAATIARILDSGVEPDAVVAFTDTLALGALAALQDRGLRVPEDVLLIGFDNIDEANYSRPPLSTIDPGRDVIAHRAVALLEERIQLQFDGVPREERPAPRRIVIDFELIQRRSTLR</sequence>
<dbReference type="SUPFAM" id="SSF53822">
    <property type="entry name" value="Periplasmic binding protein-like I"/>
    <property type="match status" value="1"/>
</dbReference>
<reference evidence="6" key="1">
    <citation type="submission" date="2016-06" db="EMBL/GenBank/DDBJ databases">
        <authorList>
            <person name="Varghese N."/>
            <person name="Submissions Spin"/>
        </authorList>
    </citation>
    <scope>NUCLEOTIDE SEQUENCE [LARGE SCALE GENOMIC DNA]</scope>
    <source>
        <strain evidence="6">DSM 43168</strain>
    </source>
</reference>
<proteinExistence type="predicted"/>
<dbReference type="Gene3D" id="1.10.260.40">
    <property type="entry name" value="lambda repressor-like DNA-binding domains"/>
    <property type="match status" value="1"/>
</dbReference>
<dbReference type="PROSITE" id="PS50932">
    <property type="entry name" value="HTH_LACI_2"/>
    <property type="match status" value="1"/>
</dbReference>
<dbReference type="GO" id="GO:0000976">
    <property type="term" value="F:transcription cis-regulatory region binding"/>
    <property type="evidence" value="ECO:0007669"/>
    <property type="project" value="TreeGrafter"/>
</dbReference>
<dbReference type="GO" id="GO:0003700">
    <property type="term" value="F:DNA-binding transcription factor activity"/>
    <property type="evidence" value="ECO:0007669"/>
    <property type="project" value="TreeGrafter"/>
</dbReference>
<evidence type="ECO:0000256" key="3">
    <source>
        <dbReference type="ARBA" id="ARBA00023163"/>
    </source>
</evidence>
<dbReference type="EMBL" id="FMCT01000024">
    <property type="protein sequence ID" value="SCF49768.1"/>
    <property type="molecule type" value="Genomic_DNA"/>
</dbReference>
<dbReference type="PANTHER" id="PTHR30146:SF109">
    <property type="entry name" value="HTH-TYPE TRANSCRIPTIONAL REGULATOR GALS"/>
    <property type="match status" value="1"/>
</dbReference>
<gene>
    <name evidence="5" type="ORF">GA0070563_12419</name>
</gene>
<protein>
    <submittedName>
        <fullName evidence="5">Transcriptional regulator, LacI family</fullName>
    </submittedName>
</protein>
<dbReference type="InterPro" id="IPR028082">
    <property type="entry name" value="Peripla_BP_I"/>
</dbReference>
<dbReference type="InterPro" id="IPR000843">
    <property type="entry name" value="HTH_LacI"/>
</dbReference>
<feature type="domain" description="HTH lacI-type" evidence="4">
    <location>
        <begin position="9"/>
        <end position="63"/>
    </location>
</feature>
<dbReference type="Gene3D" id="3.40.50.2300">
    <property type="match status" value="2"/>
</dbReference>
<dbReference type="AlphaFoldDB" id="A0A1C5AX21"/>
<dbReference type="STRING" id="47853.TK50_10625"/>
<evidence type="ECO:0000313" key="6">
    <source>
        <dbReference type="Proteomes" id="UP000183585"/>
    </source>
</evidence>
<dbReference type="SUPFAM" id="SSF47413">
    <property type="entry name" value="lambda repressor-like DNA-binding domains"/>
    <property type="match status" value="1"/>
</dbReference>
<keyword evidence="1" id="KW-0805">Transcription regulation</keyword>
<dbReference type="PROSITE" id="PS00356">
    <property type="entry name" value="HTH_LACI_1"/>
    <property type="match status" value="1"/>
</dbReference>
<evidence type="ECO:0000259" key="4">
    <source>
        <dbReference type="PROSITE" id="PS50932"/>
    </source>
</evidence>
<name>A0A1C5AX21_9ACTN</name>